<name>A0A2H3JB95_WOLCO</name>
<dbReference type="EMBL" id="KB467838">
    <property type="protein sequence ID" value="PCH34938.1"/>
    <property type="molecule type" value="Genomic_DNA"/>
</dbReference>
<accession>A0A2H3JB95</accession>
<proteinExistence type="predicted"/>
<feature type="coiled-coil region" evidence="1">
    <location>
        <begin position="94"/>
        <end position="121"/>
    </location>
</feature>
<organism evidence="2 3">
    <name type="scientific">Wolfiporia cocos (strain MD-104)</name>
    <name type="common">Brown rot fungus</name>
    <dbReference type="NCBI Taxonomy" id="742152"/>
    <lineage>
        <taxon>Eukaryota</taxon>
        <taxon>Fungi</taxon>
        <taxon>Dikarya</taxon>
        <taxon>Basidiomycota</taxon>
        <taxon>Agaricomycotina</taxon>
        <taxon>Agaricomycetes</taxon>
        <taxon>Polyporales</taxon>
        <taxon>Phaeolaceae</taxon>
        <taxon>Wolfiporia</taxon>
    </lineage>
</organism>
<protein>
    <submittedName>
        <fullName evidence="2">Uncharacterized protein</fullName>
    </submittedName>
</protein>
<sequence length="210" mass="22826">MPPSQRDFDAVQAIGASAPEALGFLSVIGANICLLLGEMPEINLNFDQNAPSGPPIPFATACFISRMLLRTAEICIKLAQKLLAKTTGPDPPAMNTVNARLERAFNDLDEARLDLYDVEEEVDVGTHQSHISENFDFISCAEFPRTHPERSTGSGLQGHAREFIPLCTEMQTQDRPGDFLEGSSPIHIGTQTQAVVEGFIDMIDNIPSDG</sequence>
<evidence type="ECO:0000256" key="1">
    <source>
        <dbReference type="SAM" id="Coils"/>
    </source>
</evidence>
<reference evidence="2 3" key="1">
    <citation type="journal article" date="2012" name="Science">
        <title>The Paleozoic origin of enzymatic lignin decomposition reconstructed from 31 fungal genomes.</title>
        <authorList>
            <person name="Floudas D."/>
            <person name="Binder M."/>
            <person name="Riley R."/>
            <person name="Barry K."/>
            <person name="Blanchette R.A."/>
            <person name="Henrissat B."/>
            <person name="Martinez A.T."/>
            <person name="Otillar R."/>
            <person name="Spatafora J.W."/>
            <person name="Yadav J.S."/>
            <person name="Aerts A."/>
            <person name="Benoit I."/>
            <person name="Boyd A."/>
            <person name="Carlson A."/>
            <person name="Copeland A."/>
            <person name="Coutinho P.M."/>
            <person name="de Vries R.P."/>
            <person name="Ferreira P."/>
            <person name="Findley K."/>
            <person name="Foster B."/>
            <person name="Gaskell J."/>
            <person name="Glotzer D."/>
            <person name="Gorecki P."/>
            <person name="Heitman J."/>
            <person name="Hesse C."/>
            <person name="Hori C."/>
            <person name="Igarashi K."/>
            <person name="Jurgens J.A."/>
            <person name="Kallen N."/>
            <person name="Kersten P."/>
            <person name="Kohler A."/>
            <person name="Kuees U."/>
            <person name="Kumar T.K.A."/>
            <person name="Kuo A."/>
            <person name="LaButti K."/>
            <person name="Larrondo L.F."/>
            <person name="Lindquist E."/>
            <person name="Ling A."/>
            <person name="Lombard V."/>
            <person name="Lucas S."/>
            <person name="Lundell T."/>
            <person name="Martin R."/>
            <person name="McLaughlin D.J."/>
            <person name="Morgenstern I."/>
            <person name="Morin E."/>
            <person name="Murat C."/>
            <person name="Nagy L.G."/>
            <person name="Nolan M."/>
            <person name="Ohm R.A."/>
            <person name="Patyshakuliyeva A."/>
            <person name="Rokas A."/>
            <person name="Ruiz-Duenas F.J."/>
            <person name="Sabat G."/>
            <person name="Salamov A."/>
            <person name="Samejima M."/>
            <person name="Schmutz J."/>
            <person name="Slot J.C."/>
            <person name="St John F."/>
            <person name="Stenlid J."/>
            <person name="Sun H."/>
            <person name="Sun S."/>
            <person name="Syed K."/>
            <person name="Tsang A."/>
            <person name="Wiebenga A."/>
            <person name="Young D."/>
            <person name="Pisabarro A."/>
            <person name="Eastwood D.C."/>
            <person name="Martin F."/>
            <person name="Cullen D."/>
            <person name="Grigoriev I.V."/>
            <person name="Hibbett D.S."/>
        </authorList>
    </citation>
    <scope>NUCLEOTIDE SEQUENCE [LARGE SCALE GENOMIC DNA]</scope>
    <source>
        <strain evidence="2 3">MD-104</strain>
    </source>
</reference>
<dbReference type="Proteomes" id="UP000218811">
    <property type="component" value="Unassembled WGS sequence"/>
</dbReference>
<evidence type="ECO:0000313" key="3">
    <source>
        <dbReference type="Proteomes" id="UP000218811"/>
    </source>
</evidence>
<dbReference type="AlphaFoldDB" id="A0A2H3JB95"/>
<keyword evidence="3" id="KW-1185">Reference proteome</keyword>
<keyword evidence="1" id="KW-0175">Coiled coil</keyword>
<gene>
    <name evidence="2" type="ORF">WOLCODRAFT_168111</name>
</gene>
<evidence type="ECO:0000313" key="2">
    <source>
        <dbReference type="EMBL" id="PCH34938.1"/>
    </source>
</evidence>